<dbReference type="EMBL" id="CP035758">
    <property type="protein sequence ID" value="QBD82701.1"/>
    <property type="molecule type" value="Genomic_DNA"/>
</dbReference>
<dbReference type="GO" id="GO:0016853">
    <property type="term" value="F:isomerase activity"/>
    <property type="evidence" value="ECO:0007669"/>
    <property type="project" value="UniProtKB-KW"/>
</dbReference>
<dbReference type="InterPro" id="IPR050312">
    <property type="entry name" value="IolE/XylAMocC-like"/>
</dbReference>
<dbReference type="KEGG" id="kbs:EPA93_44735"/>
<organism evidence="2 3">
    <name type="scientific">Ktedonosporobacter rubrisoli</name>
    <dbReference type="NCBI Taxonomy" id="2509675"/>
    <lineage>
        <taxon>Bacteria</taxon>
        <taxon>Bacillati</taxon>
        <taxon>Chloroflexota</taxon>
        <taxon>Ktedonobacteria</taxon>
        <taxon>Ktedonobacterales</taxon>
        <taxon>Ktedonosporobacteraceae</taxon>
        <taxon>Ktedonosporobacter</taxon>
    </lineage>
</organism>
<sequence length="349" mass="39288">MSQIKGPALFLAQFAQDTPPYNTLSNITQWAKDLGYLGIQIPANDSRFIDLDKAAESQQYCDDLKGQCNGLTITELATHLLGQLVAVHPAYDVLFDVFAPAKFQNNPAARTEWAKGELIKAIKASRNLGLNVIPTFSGALLWHTVYPWPQRPQGLVEMGFKELARRWQPLLNVADEYGIDFAYEIHPGEDLHDGVTFERFREATGNNPHVNILYDPSHFILQQLDYIGYLDYYKDYIKAFHVKDAEYNPSPRSGVYGGYQNWQDRPGRFRSLGDGQVDFKQVFSKLTQNGYSGWAVLEWEDCLKSSEQGAREGAIFIKSMLIDTPTKAFDDFAGGATDEATNRRVLGLS</sequence>
<dbReference type="Gene3D" id="3.20.20.150">
    <property type="entry name" value="Divalent-metal-dependent TIM barrel enzymes"/>
    <property type="match status" value="1"/>
</dbReference>
<keyword evidence="2" id="KW-0413">Isomerase</keyword>
<evidence type="ECO:0000313" key="2">
    <source>
        <dbReference type="EMBL" id="QBD82701.1"/>
    </source>
</evidence>
<evidence type="ECO:0000313" key="3">
    <source>
        <dbReference type="Proteomes" id="UP000290365"/>
    </source>
</evidence>
<accession>A0A4V0Z0C1</accession>
<dbReference type="Proteomes" id="UP000290365">
    <property type="component" value="Chromosome"/>
</dbReference>
<name>A0A4V0Z0C1_KTERU</name>
<evidence type="ECO:0000259" key="1">
    <source>
        <dbReference type="Pfam" id="PF01261"/>
    </source>
</evidence>
<dbReference type="AlphaFoldDB" id="A0A4V0Z0C1"/>
<dbReference type="RefSeq" id="WP_129893770.1">
    <property type="nucleotide sequence ID" value="NZ_CP035758.1"/>
</dbReference>
<dbReference type="OrthoDB" id="9779184at2"/>
<gene>
    <name evidence="2" type="ORF">EPA93_44735</name>
</gene>
<keyword evidence="3" id="KW-1185">Reference proteome</keyword>
<proteinExistence type="predicted"/>
<dbReference type="InterPro" id="IPR013022">
    <property type="entry name" value="Xyl_isomerase-like_TIM-brl"/>
</dbReference>
<dbReference type="PANTHER" id="PTHR12110">
    <property type="entry name" value="HYDROXYPYRUVATE ISOMERASE"/>
    <property type="match status" value="1"/>
</dbReference>
<protein>
    <submittedName>
        <fullName evidence="2">Sugar phosphate isomerase/epimerase</fullName>
    </submittedName>
</protein>
<dbReference type="PANTHER" id="PTHR12110:SF21">
    <property type="entry name" value="XYLOSE ISOMERASE-LIKE TIM BARREL DOMAIN-CONTAINING PROTEIN"/>
    <property type="match status" value="1"/>
</dbReference>
<reference evidence="2 3" key="1">
    <citation type="submission" date="2019-01" db="EMBL/GenBank/DDBJ databases">
        <title>Ktedonosporobacter rubrisoli SCAWS-G2.</title>
        <authorList>
            <person name="Huang Y."/>
            <person name="Yan B."/>
        </authorList>
    </citation>
    <scope>NUCLEOTIDE SEQUENCE [LARGE SCALE GENOMIC DNA]</scope>
    <source>
        <strain evidence="2 3">SCAWS-G2</strain>
    </source>
</reference>
<feature type="domain" description="Xylose isomerase-like TIM barrel" evidence="1">
    <location>
        <begin position="29"/>
        <end position="319"/>
    </location>
</feature>
<dbReference type="InterPro" id="IPR036237">
    <property type="entry name" value="Xyl_isomerase-like_sf"/>
</dbReference>
<dbReference type="SUPFAM" id="SSF51658">
    <property type="entry name" value="Xylose isomerase-like"/>
    <property type="match status" value="1"/>
</dbReference>
<dbReference type="Pfam" id="PF01261">
    <property type="entry name" value="AP_endonuc_2"/>
    <property type="match status" value="1"/>
</dbReference>